<name>C9LV80_SELS3</name>
<organism evidence="2 3">
    <name type="scientific">Selenomonas sputigena (strain ATCC 35185 / DSM 20758 / CCUG 44933 / VPI D19B-28)</name>
    <dbReference type="NCBI Taxonomy" id="546271"/>
    <lineage>
        <taxon>Bacteria</taxon>
        <taxon>Bacillati</taxon>
        <taxon>Bacillota</taxon>
        <taxon>Negativicutes</taxon>
        <taxon>Selenomonadales</taxon>
        <taxon>Selenomonadaceae</taxon>
        <taxon>Selenomonas</taxon>
    </lineage>
</organism>
<reference evidence="2 3" key="1">
    <citation type="submission" date="2009-09" db="EMBL/GenBank/DDBJ databases">
        <authorList>
            <person name="Weinstock G."/>
            <person name="Sodergren E."/>
            <person name="Clifton S."/>
            <person name="Fulton L."/>
            <person name="Fulton B."/>
            <person name="Courtney L."/>
            <person name="Fronick C."/>
            <person name="Harrison M."/>
            <person name="Strong C."/>
            <person name="Farmer C."/>
            <person name="Delahaunty K."/>
            <person name="Markovic C."/>
            <person name="Hall O."/>
            <person name="Minx P."/>
            <person name="Tomlinson C."/>
            <person name="Mitreva M."/>
            <person name="Nelson J."/>
            <person name="Hou S."/>
            <person name="Wollam A."/>
            <person name="Pepin K.H."/>
            <person name="Johnson M."/>
            <person name="Bhonagiri V."/>
            <person name="Nash W.E."/>
            <person name="Warren W."/>
            <person name="Chinwalla A."/>
            <person name="Mardis E.R."/>
            <person name="Wilson R.K."/>
        </authorList>
    </citation>
    <scope>NUCLEOTIDE SEQUENCE [LARGE SCALE GENOMIC DNA]</scope>
    <source>
        <strain evidence="3">ATCC 35185 / DSM 20758 / VPI D19B-28</strain>
    </source>
</reference>
<protein>
    <submittedName>
        <fullName evidence="2">Uncharacterized protein</fullName>
    </submittedName>
</protein>
<dbReference type="Proteomes" id="UP000003505">
    <property type="component" value="Unassembled WGS sequence"/>
</dbReference>
<accession>C9LV80</accession>
<keyword evidence="1" id="KW-0472">Membrane</keyword>
<gene>
    <name evidence="2" type="ORF">SELSPUOL_01372</name>
</gene>
<evidence type="ECO:0000313" key="3">
    <source>
        <dbReference type="Proteomes" id="UP000003505"/>
    </source>
</evidence>
<comment type="caution">
    <text evidence="2">The sequence shown here is derived from an EMBL/GenBank/DDBJ whole genome shotgun (WGS) entry which is preliminary data.</text>
</comment>
<feature type="transmembrane region" description="Helical" evidence="1">
    <location>
        <begin position="6"/>
        <end position="23"/>
    </location>
</feature>
<evidence type="ECO:0000313" key="2">
    <source>
        <dbReference type="EMBL" id="EEX77202.1"/>
    </source>
</evidence>
<dbReference type="EMBL" id="ACKP02000024">
    <property type="protein sequence ID" value="EEX77202.1"/>
    <property type="molecule type" value="Genomic_DNA"/>
</dbReference>
<evidence type="ECO:0000256" key="1">
    <source>
        <dbReference type="SAM" id="Phobius"/>
    </source>
</evidence>
<proteinExistence type="predicted"/>
<keyword evidence="1" id="KW-1133">Transmembrane helix</keyword>
<sequence>MDKMVHIWQSIFWIEAMRFMVLFDAQALKMRRRCEMSCRF</sequence>
<dbReference type="AlphaFoldDB" id="C9LV80"/>
<keyword evidence="1" id="KW-0812">Transmembrane</keyword>